<proteinExistence type="predicted"/>
<dbReference type="InterPro" id="IPR003598">
    <property type="entry name" value="Ig_sub2"/>
</dbReference>
<dbReference type="InterPro" id="IPR013098">
    <property type="entry name" value="Ig_I-set"/>
</dbReference>
<dbReference type="Pfam" id="PF13855">
    <property type="entry name" value="LRR_8"/>
    <property type="match status" value="1"/>
</dbReference>
<evidence type="ECO:0000313" key="12">
    <source>
        <dbReference type="Proteomes" id="UP001066276"/>
    </source>
</evidence>
<keyword evidence="4" id="KW-1015">Disulfide bond</keyword>
<dbReference type="InterPro" id="IPR036179">
    <property type="entry name" value="Ig-like_dom_sf"/>
</dbReference>
<feature type="region of interest" description="Disordered" evidence="7">
    <location>
        <begin position="519"/>
        <end position="573"/>
    </location>
</feature>
<keyword evidence="1" id="KW-0433">Leucine-rich repeat</keyword>
<dbReference type="SUPFAM" id="SSF52058">
    <property type="entry name" value="L domain-like"/>
    <property type="match status" value="1"/>
</dbReference>
<reference evidence="11" key="1">
    <citation type="journal article" date="2022" name="bioRxiv">
        <title>Sequencing and chromosome-scale assembly of the giantPleurodeles waltlgenome.</title>
        <authorList>
            <person name="Brown T."/>
            <person name="Elewa A."/>
            <person name="Iarovenko S."/>
            <person name="Subramanian E."/>
            <person name="Araus A.J."/>
            <person name="Petzold A."/>
            <person name="Susuki M."/>
            <person name="Suzuki K.-i.T."/>
            <person name="Hayashi T."/>
            <person name="Toyoda A."/>
            <person name="Oliveira C."/>
            <person name="Osipova E."/>
            <person name="Leigh N.D."/>
            <person name="Simon A."/>
            <person name="Yun M.H."/>
        </authorList>
    </citation>
    <scope>NUCLEOTIDE SEQUENCE</scope>
    <source>
        <strain evidence="11">20211129_DDA</strain>
        <tissue evidence="11">Liver</tissue>
    </source>
</reference>
<dbReference type="InterPro" id="IPR013783">
    <property type="entry name" value="Ig-like_fold"/>
</dbReference>
<name>A0AAV7QXQ2_PLEWA</name>
<dbReference type="PANTHER" id="PTHR45842">
    <property type="entry name" value="SYNAPTIC ADHESION-LIKE MOLECULE SALM"/>
    <property type="match status" value="1"/>
</dbReference>
<evidence type="ECO:0000313" key="11">
    <source>
        <dbReference type="EMBL" id="KAJ1143950.1"/>
    </source>
</evidence>
<evidence type="ECO:0000256" key="3">
    <source>
        <dbReference type="ARBA" id="ARBA00022737"/>
    </source>
</evidence>
<keyword evidence="8" id="KW-1133">Transmembrane helix</keyword>
<sequence>MRNMDRFHNILFLLLVSSKANPALSSCVTGCSCSSDTFGRSLMCMATPMSRIPENIPADIRKIRIEKCHLTELPRGSFTSVSALEYLWLNFNNITVIHLKSLENLKDLAELRLQGNKLRSMPWTAFQDTPALKILDLKHNRLDVLPEHALRYLGNLTYLDLSFNQLTVISKDVFLHWSLHQNFQVGERRPESMSNAVLALHDNPWMCDCRLRGFVHFVQTVSPPIILMNSYLTCASPDFRAGKFFHEVDLNPCTKPETTALVSNITVQVGQNATLSCLVQASPTPTILWSYPLKSLRAFDVSTSHESEDRMISELVIPSTQILDQGTYKCTATNFIGSSSTGISLNIQAPEKFIPASSSLSSSFSPPDSDENVFIDIRISKQTVYGIVLEWYAATENPSETWFTIYFGTYETAKKEMIYIGPGINTYAVDNLLPATKYEVCITLKNQPPRRGQCVVFVTGTDLSQLEQREKLIHIIVIVCAMVLAVPAGMYACTTDTRLNCLERCSGTCRRKRSTKKTLKREHTKESTFDSLQSNSDVELCQGEAKEDNRRRRLSEDKIKKPKPEQINNADLY</sequence>
<evidence type="ECO:0000256" key="5">
    <source>
        <dbReference type="ARBA" id="ARBA00023180"/>
    </source>
</evidence>
<feature type="domain" description="Ig-like" evidence="10">
    <location>
        <begin position="256"/>
        <end position="348"/>
    </location>
</feature>
<dbReference type="InterPro" id="IPR003599">
    <property type="entry name" value="Ig_sub"/>
</dbReference>
<dbReference type="FunFam" id="2.60.40.10:FF:000032">
    <property type="entry name" value="palladin isoform X1"/>
    <property type="match status" value="1"/>
</dbReference>
<evidence type="ECO:0000256" key="9">
    <source>
        <dbReference type="SAM" id="SignalP"/>
    </source>
</evidence>
<dbReference type="PROSITE" id="PS50835">
    <property type="entry name" value="IG_LIKE"/>
    <property type="match status" value="1"/>
</dbReference>
<dbReference type="InterPro" id="IPR001611">
    <property type="entry name" value="Leu-rich_rpt"/>
</dbReference>
<comment type="caution">
    <text evidence="11">The sequence shown here is derived from an EMBL/GenBank/DDBJ whole genome shotgun (WGS) entry which is preliminary data.</text>
</comment>
<dbReference type="SMART" id="SM00408">
    <property type="entry name" value="IGc2"/>
    <property type="match status" value="1"/>
</dbReference>
<keyword evidence="5" id="KW-0325">Glycoprotein</keyword>
<evidence type="ECO:0000256" key="7">
    <source>
        <dbReference type="SAM" id="MobiDB-lite"/>
    </source>
</evidence>
<dbReference type="AlphaFoldDB" id="A0AAV7QXQ2"/>
<dbReference type="SMART" id="SM00082">
    <property type="entry name" value="LRRCT"/>
    <property type="match status" value="1"/>
</dbReference>
<dbReference type="Gene3D" id="3.80.10.10">
    <property type="entry name" value="Ribonuclease Inhibitor"/>
    <property type="match status" value="1"/>
</dbReference>
<evidence type="ECO:0000256" key="8">
    <source>
        <dbReference type="SAM" id="Phobius"/>
    </source>
</evidence>
<dbReference type="InterPro" id="IPR036116">
    <property type="entry name" value="FN3_sf"/>
</dbReference>
<keyword evidence="6" id="KW-0393">Immunoglobulin domain</keyword>
<dbReference type="InterPro" id="IPR003591">
    <property type="entry name" value="Leu-rich_rpt_typical-subtyp"/>
</dbReference>
<dbReference type="SUPFAM" id="SSF48726">
    <property type="entry name" value="Immunoglobulin"/>
    <property type="match status" value="1"/>
</dbReference>
<evidence type="ECO:0000256" key="4">
    <source>
        <dbReference type="ARBA" id="ARBA00023157"/>
    </source>
</evidence>
<keyword evidence="12" id="KW-1185">Reference proteome</keyword>
<dbReference type="Gene3D" id="2.60.40.10">
    <property type="entry name" value="Immunoglobulins"/>
    <property type="match status" value="1"/>
</dbReference>
<dbReference type="Proteomes" id="UP001066276">
    <property type="component" value="Chromosome 6"/>
</dbReference>
<dbReference type="InterPro" id="IPR007110">
    <property type="entry name" value="Ig-like_dom"/>
</dbReference>
<gene>
    <name evidence="11" type="ORF">NDU88_010252</name>
</gene>
<dbReference type="EMBL" id="JANPWB010000010">
    <property type="protein sequence ID" value="KAJ1143950.1"/>
    <property type="molecule type" value="Genomic_DNA"/>
</dbReference>
<dbReference type="InterPro" id="IPR032675">
    <property type="entry name" value="LRR_dom_sf"/>
</dbReference>
<evidence type="ECO:0000256" key="1">
    <source>
        <dbReference type="ARBA" id="ARBA00022614"/>
    </source>
</evidence>
<dbReference type="SUPFAM" id="SSF49265">
    <property type="entry name" value="Fibronectin type III"/>
    <property type="match status" value="1"/>
</dbReference>
<evidence type="ECO:0000259" key="10">
    <source>
        <dbReference type="PROSITE" id="PS50835"/>
    </source>
</evidence>
<keyword evidence="8" id="KW-0812">Transmembrane</keyword>
<dbReference type="Pfam" id="PF07679">
    <property type="entry name" value="I-set"/>
    <property type="match status" value="1"/>
</dbReference>
<dbReference type="PROSITE" id="PS51257">
    <property type="entry name" value="PROKAR_LIPOPROTEIN"/>
    <property type="match status" value="1"/>
</dbReference>
<dbReference type="PROSITE" id="PS51450">
    <property type="entry name" value="LRR"/>
    <property type="match status" value="1"/>
</dbReference>
<feature type="chain" id="PRO_5043888370" description="Ig-like domain-containing protein" evidence="9">
    <location>
        <begin position="26"/>
        <end position="573"/>
    </location>
</feature>
<dbReference type="SMART" id="SM00369">
    <property type="entry name" value="LRR_TYP"/>
    <property type="match status" value="4"/>
</dbReference>
<dbReference type="PANTHER" id="PTHR45842:SF14">
    <property type="entry name" value="LEUCINE-RICH REPEAT, IMMUNOGLOBULIN-LIKE DOMAIN AND TRANSMEMBRANE DOMAIN-CONTAINING PROTEIN 2"/>
    <property type="match status" value="1"/>
</dbReference>
<dbReference type="SMART" id="SM00409">
    <property type="entry name" value="IG"/>
    <property type="match status" value="1"/>
</dbReference>
<organism evidence="11 12">
    <name type="scientific">Pleurodeles waltl</name>
    <name type="common">Iberian ribbed newt</name>
    <dbReference type="NCBI Taxonomy" id="8319"/>
    <lineage>
        <taxon>Eukaryota</taxon>
        <taxon>Metazoa</taxon>
        <taxon>Chordata</taxon>
        <taxon>Craniata</taxon>
        <taxon>Vertebrata</taxon>
        <taxon>Euteleostomi</taxon>
        <taxon>Amphibia</taxon>
        <taxon>Batrachia</taxon>
        <taxon>Caudata</taxon>
        <taxon>Salamandroidea</taxon>
        <taxon>Salamandridae</taxon>
        <taxon>Pleurodelinae</taxon>
        <taxon>Pleurodeles</taxon>
    </lineage>
</organism>
<accession>A0AAV7QXQ2</accession>
<protein>
    <recommendedName>
        <fullName evidence="10">Ig-like domain-containing protein</fullName>
    </recommendedName>
</protein>
<keyword evidence="3" id="KW-0677">Repeat</keyword>
<feature type="compositionally biased region" description="Basic and acidic residues" evidence="7">
    <location>
        <begin position="544"/>
        <end position="564"/>
    </location>
</feature>
<dbReference type="InterPro" id="IPR000483">
    <property type="entry name" value="Cys-rich_flank_reg_C"/>
</dbReference>
<evidence type="ECO:0000256" key="6">
    <source>
        <dbReference type="ARBA" id="ARBA00023319"/>
    </source>
</evidence>
<keyword evidence="8" id="KW-0472">Membrane</keyword>
<evidence type="ECO:0000256" key="2">
    <source>
        <dbReference type="ARBA" id="ARBA00022729"/>
    </source>
</evidence>
<feature type="transmembrane region" description="Helical" evidence="8">
    <location>
        <begin position="472"/>
        <end position="494"/>
    </location>
</feature>
<dbReference type="InterPro" id="IPR050467">
    <property type="entry name" value="LRFN"/>
</dbReference>
<feature type="signal peptide" evidence="9">
    <location>
        <begin position="1"/>
        <end position="25"/>
    </location>
</feature>
<keyword evidence="2 9" id="KW-0732">Signal</keyword>